<name>S8D361_9LAMI</name>
<sequence length="75" mass="7618">MDPPVLVNEASFTAAANPSSYSLAGILPFPRGMGVRMRSSGGEIGAGGDCSVEESTVTERSRGNGEGKRGRGSTS</sequence>
<evidence type="ECO:0000313" key="2">
    <source>
        <dbReference type="EMBL" id="EPS74164.1"/>
    </source>
</evidence>
<evidence type="ECO:0000313" key="3">
    <source>
        <dbReference type="Proteomes" id="UP000015453"/>
    </source>
</evidence>
<dbReference type="EMBL" id="AUSU01000156">
    <property type="protein sequence ID" value="EPS74164.1"/>
    <property type="molecule type" value="Genomic_DNA"/>
</dbReference>
<accession>S8D361</accession>
<gene>
    <name evidence="2" type="ORF">M569_00591</name>
</gene>
<keyword evidence="3" id="KW-1185">Reference proteome</keyword>
<protein>
    <submittedName>
        <fullName evidence="2">Uncharacterized protein</fullName>
    </submittedName>
</protein>
<comment type="caution">
    <text evidence="2">The sequence shown here is derived from an EMBL/GenBank/DDBJ whole genome shotgun (WGS) entry which is preliminary data.</text>
</comment>
<feature type="region of interest" description="Disordered" evidence="1">
    <location>
        <begin position="38"/>
        <end position="75"/>
    </location>
</feature>
<feature type="compositionally biased region" description="Basic and acidic residues" evidence="1">
    <location>
        <begin position="57"/>
        <end position="69"/>
    </location>
</feature>
<reference evidence="2 3" key="1">
    <citation type="journal article" date="2013" name="BMC Genomics">
        <title>The miniature genome of a carnivorous plant Genlisea aurea contains a low number of genes and short non-coding sequences.</title>
        <authorList>
            <person name="Leushkin E.V."/>
            <person name="Sutormin R.A."/>
            <person name="Nabieva E.R."/>
            <person name="Penin A.A."/>
            <person name="Kondrashov A.S."/>
            <person name="Logacheva M.D."/>
        </authorList>
    </citation>
    <scope>NUCLEOTIDE SEQUENCE [LARGE SCALE GENOMIC DNA]</scope>
</reference>
<dbReference type="AlphaFoldDB" id="S8D361"/>
<feature type="non-terminal residue" evidence="2">
    <location>
        <position position="75"/>
    </location>
</feature>
<dbReference type="OrthoDB" id="1741136at2759"/>
<organism evidence="2 3">
    <name type="scientific">Genlisea aurea</name>
    <dbReference type="NCBI Taxonomy" id="192259"/>
    <lineage>
        <taxon>Eukaryota</taxon>
        <taxon>Viridiplantae</taxon>
        <taxon>Streptophyta</taxon>
        <taxon>Embryophyta</taxon>
        <taxon>Tracheophyta</taxon>
        <taxon>Spermatophyta</taxon>
        <taxon>Magnoliopsida</taxon>
        <taxon>eudicotyledons</taxon>
        <taxon>Gunneridae</taxon>
        <taxon>Pentapetalae</taxon>
        <taxon>asterids</taxon>
        <taxon>lamiids</taxon>
        <taxon>Lamiales</taxon>
        <taxon>Lentibulariaceae</taxon>
        <taxon>Genlisea</taxon>
    </lineage>
</organism>
<proteinExistence type="predicted"/>
<evidence type="ECO:0000256" key="1">
    <source>
        <dbReference type="SAM" id="MobiDB-lite"/>
    </source>
</evidence>
<dbReference type="Proteomes" id="UP000015453">
    <property type="component" value="Unassembled WGS sequence"/>
</dbReference>